<sequence>MKKIDKSIITICETIDDNISSFSNNRGLLSQNILSQLRNLVEDIAIKIYSNGNDVDPKDFNGVRSIAIKFIKSNNQYKFLSDFYKLLKISVSHYTNEKEASERLMLKYYEYILKSKRFLKEHYNLNVINNLNKFPLNTDSDLLDFHTKISKKIDSKSCSKNKINYTDRYYIQKIKPLFIDYKIYYEVTFVTAYSSNSKFNRIIAYTNLDIPENYSVKLSLYKDNIDTIDTIVPIYIITNYEISIRPCELNNFSKIFNLHLNIKSKSKEYCNLMNFLTNSNILLNELVSLDKKQYKFYKEKIFKSEISILSTLLDRCRHIIVNKYPGTNILLYLLNKMNNKIIKEQISSSPCKKLSNLFLKYGTIPFDKMPYCSSLVHHNPRLKDVYNSIPKETHEHELLARILITNSETHGKLFTHVDELNDFKNIDSLISKYNGSLYYKHKFRSIIKFKDYIYISTYLNNTIKIINSIKNLTKKGIIQYSESVDSWLRDSNYIIDDEYKKEALKCMFSQSSVSIIYGAAGTGKSTFIKHISNFWSNKNKLFIANTHPAVENMRRKITTKNCDFMTISKYLHSLGSSDCDILFIDECSTVSNSDMVSILEKKGFKLLVLVGDVHQIESIRFGNWFNLIEKFMPNEILFNLTTPYRTTDDKLKKVWTSVREINSEILESMIDNENVESLNNSIFEKKYNDEIVLCLNYDGFYGINNINKVLQTQNPNDSVMWEMNSYKVNDPILFNETNRFSPLIHNNTKGIIRKISTKNNKITFDIELDFSINELDIFGYELQLKGVSELGNSIISFDIKKVASTDEDDTIMSVVPFQVSYAISIHKAQGLEYDSVKIIITKESEERITHSIFYTAITRAKEKLKIYWSPETEGYILNNLEHKNINRDYNLLSSYIKLSGNK</sequence>
<gene>
    <name evidence="3" type="ORF">VUQ06_08110</name>
    <name evidence="2" type="ORF">VUQ08_00015</name>
</gene>
<dbReference type="EMBL" id="CP142435">
    <property type="protein sequence ID" value="XBC49438.1"/>
    <property type="molecule type" value="Genomic_DNA"/>
</dbReference>
<dbReference type="CDD" id="cd18809">
    <property type="entry name" value="SF1_C_RecD"/>
    <property type="match status" value="1"/>
</dbReference>
<dbReference type="Pfam" id="PF13604">
    <property type="entry name" value="AAA_30"/>
    <property type="match status" value="1"/>
</dbReference>
<dbReference type="InterPro" id="IPR027785">
    <property type="entry name" value="UvrD-like_helicase_C"/>
</dbReference>
<evidence type="ECO:0000313" key="2">
    <source>
        <dbReference type="EMBL" id="XBC46033.1"/>
    </source>
</evidence>
<protein>
    <submittedName>
        <fullName evidence="3">ATP-dependent RecD-like DNA helicase</fullName>
    </submittedName>
</protein>
<dbReference type="SUPFAM" id="SSF52540">
    <property type="entry name" value="P-loop containing nucleoside triphosphate hydrolases"/>
    <property type="match status" value="2"/>
</dbReference>
<reference evidence="3" key="1">
    <citation type="submission" date="2023-12" db="EMBL/GenBank/DDBJ databases">
        <title>Dolosigranulum savutii sp. nov. isolated from human upper respiratory samples collected in Botswana.</title>
        <authorList>
            <person name="Kelly M.S."/>
        </authorList>
    </citation>
    <scope>NUCLEOTIDE SEQUENCE</scope>
    <source>
        <strain evidence="3">MSK294</strain>
        <strain evidence="2">MSK433</strain>
    </source>
</reference>
<dbReference type="InterPro" id="IPR027417">
    <property type="entry name" value="P-loop_NTPase"/>
</dbReference>
<dbReference type="RefSeq" id="WP_347300398.1">
    <property type="nucleotide sequence ID" value="NZ_CP142433.1"/>
</dbReference>
<dbReference type="AlphaFoldDB" id="A0AB74TZ61"/>
<dbReference type="EMBL" id="CP142433">
    <property type="protein sequence ID" value="XBC46033.1"/>
    <property type="molecule type" value="Genomic_DNA"/>
</dbReference>
<dbReference type="Gene3D" id="3.40.50.300">
    <property type="entry name" value="P-loop containing nucleotide triphosphate hydrolases"/>
    <property type="match status" value="2"/>
</dbReference>
<name>A0AB74TZ61_9LACT</name>
<proteinExistence type="predicted"/>
<accession>A0AB74TZ61</accession>
<feature type="domain" description="UvrD-like helicase C-terminal" evidence="1">
    <location>
        <begin position="820"/>
        <end position="865"/>
    </location>
</feature>
<evidence type="ECO:0000313" key="3">
    <source>
        <dbReference type="EMBL" id="XBC49438.1"/>
    </source>
</evidence>
<dbReference type="Pfam" id="PF13538">
    <property type="entry name" value="UvrD_C_2"/>
    <property type="match status" value="1"/>
</dbReference>
<evidence type="ECO:0000259" key="1">
    <source>
        <dbReference type="Pfam" id="PF13538"/>
    </source>
</evidence>
<organism evidence="3">
    <name type="scientific">Dolosigranulum savutiense</name>
    <dbReference type="NCBI Taxonomy" id="3110288"/>
    <lineage>
        <taxon>Bacteria</taxon>
        <taxon>Bacillati</taxon>
        <taxon>Bacillota</taxon>
        <taxon>Bacilli</taxon>
        <taxon>Lactobacillales</taxon>
        <taxon>Carnobacteriaceae</taxon>
        <taxon>Dolosigranulum</taxon>
    </lineage>
</organism>
<dbReference type="KEGG" id="dst:VUQ06_08110"/>